<feature type="domain" description="CHAT" evidence="1">
    <location>
        <begin position="62"/>
        <end position="117"/>
    </location>
</feature>
<sequence length="557" mass="65692">MQKYGRTFSIFHFSGHADKDRLKLEDITSYVEGFAKRLKEELTHSHRMVCCFLNGCCTEYHQHALLSAGVPIVIGTHYPVDDKIASEFSQKFYEHFLFERTSIMEAFEAAKNYLYQYQPGIQIYRGMKPAKEDNMPCWGIFYQPEHEPFIHWNLDYRPSLRSRMPNDHEINEYLMRQLYRKLLNLGIKGVKEIHNRVLEGDDEDIEQLNTAITQAFPTMIENELRRLLAPSRYVRSEERLFDTISQERLYQIMEIYQVFNELMFFIILSQLWESCEREDNELVLPIDRKASSSNLDLIQKFFHTKRKDRKYTDFIPLIRAVRQIIDQVSVPYFIHELQNLVSLVNTENNFSAAYRFFRDLQEKLAQRTINLSDAQQVEYWCKESEVHLAHYLSDLAFCAQYDLITVKVIELIMYRHMDMPIFDHNYYKNANSRNKGRRQWADYTCSKSVLLVNLANSPNNKGTKEVIEDDKKRKVNSVLSLSFFDHINLSPFILDMNAFGEETKENLLIFSHYDSSGTFHYQLAFDPSRIVSFAPGNELYDTINCSLKPFLGLFLDA</sequence>
<dbReference type="Proteomes" id="UP000223913">
    <property type="component" value="Unassembled WGS sequence"/>
</dbReference>
<accession>A0A2D0N0W3</accession>
<dbReference type="AlphaFoldDB" id="A0A2D0N0W3"/>
<gene>
    <name evidence="2" type="ORF">CRP01_34435</name>
</gene>
<comment type="caution">
    <text evidence="2">The sequence shown here is derived from an EMBL/GenBank/DDBJ whole genome shotgun (WGS) entry which is preliminary data.</text>
</comment>
<organism evidence="2 3">
    <name type="scientific">Flavilitoribacter nigricans (strain ATCC 23147 / DSM 23189 / NBRC 102662 / NCIMB 1420 / SS-2)</name>
    <name type="common">Lewinella nigricans</name>
    <dbReference type="NCBI Taxonomy" id="1122177"/>
    <lineage>
        <taxon>Bacteria</taxon>
        <taxon>Pseudomonadati</taxon>
        <taxon>Bacteroidota</taxon>
        <taxon>Saprospiria</taxon>
        <taxon>Saprospirales</taxon>
        <taxon>Lewinellaceae</taxon>
        <taxon>Flavilitoribacter</taxon>
    </lineage>
</organism>
<keyword evidence="3" id="KW-1185">Reference proteome</keyword>
<evidence type="ECO:0000313" key="3">
    <source>
        <dbReference type="Proteomes" id="UP000223913"/>
    </source>
</evidence>
<dbReference type="Pfam" id="PF12770">
    <property type="entry name" value="CHAT"/>
    <property type="match status" value="1"/>
</dbReference>
<dbReference type="InterPro" id="IPR024983">
    <property type="entry name" value="CHAT_dom"/>
</dbReference>
<name>A0A2D0N0W3_FLAN2</name>
<protein>
    <recommendedName>
        <fullName evidence="1">CHAT domain-containing protein</fullName>
    </recommendedName>
</protein>
<evidence type="ECO:0000259" key="1">
    <source>
        <dbReference type="Pfam" id="PF12770"/>
    </source>
</evidence>
<evidence type="ECO:0000313" key="2">
    <source>
        <dbReference type="EMBL" id="PHN02006.1"/>
    </source>
</evidence>
<dbReference type="EMBL" id="PDUD01000046">
    <property type="protein sequence ID" value="PHN02006.1"/>
    <property type="molecule type" value="Genomic_DNA"/>
</dbReference>
<reference evidence="2 3" key="1">
    <citation type="submission" date="2017-10" db="EMBL/GenBank/DDBJ databases">
        <title>The draft genome sequence of Lewinella nigricans NBRC 102662.</title>
        <authorList>
            <person name="Wang K."/>
        </authorList>
    </citation>
    <scope>NUCLEOTIDE SEQUENCE [LARGE SCALE GENOMIC DNA]</scope>
    <source>
        <strain evidence="2 3">NBRC 102662</strain>
    </source>
</reference>
<proteinExistence type="predicted"/>